<dbReference type="OrthoDB" id="9807026at2"/>
<keyword evidence="6 11" id="KW-1133">Transmembrane helix</keyword>
<protein>
    <recommendedName>
        <fullName evidence="9">Flagellar M-ring protein</fullName>
    </recommendedName>
</protein>
<proteinExistence type="inferred from homology"/>
<feature type="domain" description="Flagellar M-ring N-terminal" evidence="12">
    <location>
        <begin position="34"/>
        <end position="207"/>
    </location>
</feature>
<evidence type="ECO:0000256" key="4">
    <source>
        <dbReference type="ARBA" id="ARBA00022475"/>
    </source>
</evidence>
<dbReference type="GO" id="GO:0003774">
    <property type="term" value="F:cytoskeletal motor activity"/>
    <property type="evidence" value="ECO:0007669"/>
    <property type="project" value="InterPro"/>
</dbReference>
<reference evidence="14 15" key="1">
    <citation type="submission" date="2015-01" db="EMBL/GenBank/DDBJ databases">
        <title>Ahrensia donghaiensis sp. nov., a novel dimethylsulphoniopropionate-cleavage bacterium isolated from seawater and emended descriptions of the genus Ahrensia and Ahrensia kielensis.</title>
        <authorList>
            <person name="Liu J."/>
        </authorList>
    </citation>
    <scope>NUCLEOTIDE SEQUENCE [LARGE SCALE GENOMIC DNA]</scope>
    <source>
        <strain evidence="14 15">LZD062</strain>
    </source>
</reference>
<sequence>MQNFGALGIKKLAILGGIGIATMAIILFGAIYINKPVNTTLYVNLERDDIARMGTVLSESGIKYDVNAEGSSLLVPVDDVSRARRVLAEKGLPSGSSTGYELFDDLGSLGLTAFMQEITRVRALEGEVARSVQSIEGVRAARVHIVMAEQGNFRRAEQAPTASVIVRYDGSQAQQTAMSIRHLVSAAVPSLSTENVTVLDSAGRVLAAGEDPLRNSAGNNLGIKSNVENQVVSSIERALTPYLGSANFRVSVQADINTDQRQTEETIFDPDSRVERSVQVVRSENSSAQSAGGQPATVEQDLIEEVPDAGGANESERSERREETTNYELNSKRIAVVSNGYEVGRLSVAVVVNKASLLEQNPNMDDAQLEEKLAELRSLVAAASGTLESRNDIVELTAVNFLPVEELVAASEEGVASVLSKQLGTAINAIAFLGAVILVLMFAVRPAVRALGSSETPQVEDFAMEGAGELPDFSLDEPSMLDQDFPLEEFSNNNDPARNELMARMAPEPADRIAMIVDLDEKRAAAILRRWVTEVPA</sequence>
<dbReference type="AlphaFoldDB" id="A0A0M9GLD3"/>
<evidence type="ECO:0000256" key="3">
    <source>
        <dbReference type="ARBA" id="ARBA00007971"/>
    </source>
</evidence>
<feature type="transmembrane region" description="Helical" evidence="11">
    <location>
        <begin position="426"/>
        <end position="444"/>
    </location>
</feature>
<comment type="subcellular location">
    <subcellularLocation>
        <location evidence="1 9">Bacterial flagellum basal body</location>
    </subcellularLocation>
    <subcellularLocation>
        <location evidence="2">Cell membrane</location>
        <topology evidence="2">Multi-pass membrane protein</topology>
    </subcellularLocation>
</comment>
<name>A0A0M9GLD3_9HYPH</name>
<comment type="function">
    <text evidence="9">The M ring may be actively involved in energy transduction.</text>
</comment>
<dbReference type="InterPro" id="IPR013556">
    <property type="entry name" value="Flag_M-ring_C"/>
</dbReference>
<comment type="similarity">
    <text evidence="3 9">Belongs to the FliF family.</text>
</comment>
<dbReference type="PANTHER" id="PTHR30046">
    <property type="entry name" value="FLAGELLAR M-RING PROTEIN"/>
    <property type="match status" value="1"/>
</dbReference>
<dbReference type="Gene3D" id="3.30.300.30">
    <property type="match status" value="1"/>
</dbReference>
<evidence type="ECO:0000313" key="14">
    <source>
        <dbReference type="EMBL" id="KPB00136.1"/>
    </source>
</evidence>
<evidence type="ECO:0000259" key="13">
    <source>
        <dbReference type="Pfam" id="PF08345"/>
    </source>
</evidence>
<feature type="region of interest" description="Disordered" evidence="10">
    <location>
        <begin position="307"/>
        <end position="326"/>
    </location>
</feature>
<evidence type="ECO:0000259" key="12">
    <source>
        <dbReference type="Pfam" id="PF01514"/>
    </source>
</evidence>
<gene>
    <name evidence="14" type="ORF">SU32_15620</name>
</gene>
<evidence type="ECO:0000256" key="11">
    <source>
        <dbReference type="SAM" id="Phobius"/>
    </source>
</evidence>
<dbReference type="InterPro" id="IPR000067">
    <property type="entry name" value="FlgMring_FliF"/>
</dbReference>
<feature type="domain" description="Flagellar M-ring C-terminal" evidence="13">
    <location>
        <begin position="239"/>
        <end position="401"/>
    </location>
</feature>
<dbReference type="InterPro" id="IPR045851">
    <property type="entry name" value="AMP-bd_C_sf"/>
</dbReference>
<feature type="region of interest" description="Disordered" evidence="10">
    <location>
        <begin position="279"/>
        <end position="299"/>
    </location>
</feature>
<keyword evidence="15" id="KW-1185">Reference proteome</keyword>
<dbReference type="PANTHER" id="PTHR30046:SF0">
    <property type="entry name" value="FLAGELLAR M-RING PROTEIN"/>
    <property type="match status" value="1"/>
</dbReference>
<dbReference type="EMBL" id="JXMU01000029">
    <property type="protein sequence ID" value="KPB00136.1"/>
    <property type="molecule type" value="Genomic_DNA"/>
</dbReference>
<dbReference type="GO" id="GO:0009431">
    <property type="term" value="C:bacterial-type flagellum basal body, MS ring"/>
    <property type="evidence" value="ECO:0007669"/>
    <property type="project" value="InterPro"/>
</dbReference>
<dbReference type="InterPro" id="IPR043427">
    <property type="entry name" value="YscJ/FliF"/>
</dbReference>
<feature type="transmembrane region" description="Helical" evidence="11">
    <location>
        <begin position="12"/>
        <end position="33"/>
    </location>
</feature>
<dbReference type="PIRSF" id="PIRSF004862">
    <property type="entry name" value="FliF"/>
    <property type="match status" value="1"/>
</dbReference>
<evidence type="ECO:0000256" key="10">
    <source>
        <dbReference type="SAM" id="MobiDB-lite"/>
    </source>
</evidence>
<dbReference type="GO" id="GO:0071973">
    <property type="term" value="P:bacterial-type flagellum-dependent cell motility"/>
    <property type="evidence" value="ECO:0007669"/>
    <property type="project" value="InterPro"/>
</dbReference>
<evidence type="ECO:0000256" key="1">
    <source>
        <dbReference type="ARBA" id="ARBA00004117"/>
    </source>
</evidence>
<keyword evidence="8 9" id="KW-0975">Bacterial flagellum</keyword>
<evidence type="ECO:0000313" key="15">
    <source>
        <dbReference type="Proteomes" id="UP000038011"/>
    </source>
</evidence>
<organism evidence="14 15">
    <name type="scientific">Ahrensia marina</name>
    <dbReference type="NCBI Taxonomy" id="1514904"/>
    <lineage>
        <taxon>Bacteria</taxon>
        <taxon>Pseudomonadati</taxon>
        <taxon>Pseudomonadota</taxon>
        <taxon>Alphaproteobacteria</taxon>
        <taxon>Hyphomicrobiales</taxon>
        <taxon>Ahrensiaceae</taxon>
        <taxon>Ahrensia</taxon>
    </lineage>
</organism>
<evidence type="ECO:0000256" key="7">
    <source>
        <dbReference type="ARBA" id="ARBA00023136"/>
    </source>
</evidence>
<dbReference type="PRINTS" id="PR01009">
    <property type="entry name" value="FLGMRINGFLIF"/>
</dbReference>
<evidence type="ECO:0000256" key="9">
    <source>
        <dbReference type="PIRNR" id="PIRNR004862"/>
    </source>
</evidence>
<evidence type="ECO:0000256" key="5">
    <source>
        <dbReference type="ARBA" id="ARBA00022692"/>
    </source>
</evidence>
<dbReference type="STRING" id="1514904.SU32_15620"/>
<evidence type="ECO:0000256" key="8">
    <source>
        <dbReference type="ARBA" id="ARBA00023143"/>
    </source>
</evidence>
<dbReference type="Proteomes" id="UP000038011">
    <property type="component" value="Unassembled WGS sequence"/>
</dbReference>
<keyword evidence="4" id="KW-1003">Cell membrane</keyword>
<dbReference type="Pfam" id="PF08345">
    <property type="entry name" value="YscJ_FliF_C"/>
    <property type="match status" value="1"/>
</dbReference>
<comment type="caution">
    <text evidence="14">The sequence shown here is derived from an EMBL/GenBank/DDBJ whole genome shotgun (WGS) entry which is preliminary data.</text>
</comment>
<dbReference type="Pfam" id="PF01514">
    <property type="entry name" value="YscJ_FliF"/>
    <property type="match status" value="1"/>
</dbReference>
<keyword evidence="5 11" id="KW-0812">Transmembrane</keyword>
<evidence type="ECO:0000256" key="2">
    <source>
        <dbReference type="ARBA" id="ARBA00004651"/>
    </source>
</evidence>
<feature type="compositionally biased region" description="Basic and acidic residues" evidence="10">
    <location>
        <begin position="314"/>
        <end position="324"/>
    </location>
</feature>
<dbReference type="InterPro" id="IPR006182">
    <property type="entry name" value="FliF_N_dom"/>
</dbReference>
<evidence type="ECO:0000256" key="6">
    <source>
        <dbReference type="ARBA" id="ARBA00022989"/>
    </source>
</evidence>
<dbReference type="PATRIC" id="fig|1514904.3.peg.2270"/>
<keyword evidence="7 11" id="KW-0472">Membrane</keyword>
<dbReference type="GO" id="GO:0005886">
    <property type="term" value="C:plasma membrane"/>
    <property type="evidence" value="ECO:0007669"/>
    <property type="project" value="UniProtKB-SubCell"/>
</dbReference>
<dbReference type="NCBIfam" id="TIGR00206">
    <property type="entry name" value="fliF"/>
    <property type="match status" value="1"/>
</dbReference>
<accession>A0A0M9GLD3</accession>